<dbReference type="EMBL" id="JBHSQH010000001">
    <property type="protein sequence ID" value="MFC5971082.1"/>
    <property type="molecule type" value="Genomic_DNA"/>
</dbReference>
<keyword evidence="2" id="KW-1185">Reference proteome</keyword>
<dbReference type="Proteomes" id="UP001596099">
    <property type="component" value="Unassembled WGS sequence"/>
</dbReference>
<dbReference type="AlphaFoldDB" id="A0ABD5RKH3"/>
<sequence length="131" mass="13554">MSIRTAERLLLAATVVVALSLGGCLTLDPAVSAETGDSAVFERITATEPWAGSGVRVNATLKSTPEAGEVTSISIVQDDGRTFRTHTVDPGQSTLILSLPANERVTIVASNTVNSTTVETLNVSTGGDELL</sequence>
<name>A0ABD5RKH3_9EURY</name>
<proteinExistence type="predicted"/>
<comment type="caution">
    <text evidence="1">The sequence shown here is derived from an EMBL/GenBank/DDBJ whole genome shotgun (WGS) entry which is preliminary data.</text>
</comment>
<reference evidence="1 2" key="1">
    <citation type="journal article" date="2019" name="Int. J. Syst. Evol. Microbiol.">
        <title>The Global Catalogue of Microorganisms (GCM) 10K type strain sequencing project: providing services to taxonomists for standard genome sequencing and annotation.</title>
        <authorList>
            <consortium name="The Broad Institute Genomics Platform"/>
            <consortium name="The Broad Institute Genome Sequencing Center for Infectious Disease"/>
            <person name="Wu L."/>
            <person name="Ma J."/>
        </authorList>
    </citation>
    <scope>NUCLEOTIDE SEQUENCE [LARGE SCALE GENOMIC DNA]</scope>
    <source>
        <strain evidence="1 2">CGMCC 1.12543</strain>
    </source>
</reference>
<dbReference type="RefSeq" id="WP_247413996.1">
    <property type="nucleotide sequence ID" value="NZ_JALLGW010000001.1"/>
</dbReference>
<evidence type="ECO:0008006" key="3">
    <source>
        <dbReference type="Google" id="ProtNLM"/>
    </source>
</evidence>
<evidence type="ECO:0000313" key="1">
    <source>
        <dbReference type="EMBL" id="MFC5971082.1"/>
    </source>
</evidence>
<dbReference type="PROSITE" id="PS51257">
    <property type="entry name" value="PROKAR_LIPOPROTEIN"/>
    <property type="match status" value="1"/>
</dbReference>
<evidence type="ECO:0000313" key="2">
    <source>
        <dbReference type="Proteomes" id="UP001596099"/>
    </source>
</evidence>
<gene>
    <name evidence="1" type="ORF">ACFPYI_07030</name>
</gene>
<protein>
    <recommendedName>
        <fullName evidence="3">Carboxypeptidase regulatory-like domain-containing protein</fullName>
    </recommendedName>
</protein>
<accession>A0ABD5RKH3</accession>
<organism evidence="1 2">
    <name type="scientific">Halomarina salina</name>
    <dbReference type="NCBI Taxonomy" id="1872699"/>
    <lineage>
        <taxon>Archaea</taxon>
        <taxon>Methanobacteriati</taxon>
        <taxon>Methanobacteriota</taxon>
        <taxon>Stenosarchaea group</taxon>
        <taxon>Halobacteria</taxon>
        <taxon>Halobacteriales</taxon>
        <taxon>Natronomonadaceae</taxon>
        <taxon>Halomarina</taxon>
    </lineage>
</organism>